<organism evidence="1">
    <name type="scientific">marine sediment metagenome</name>
    <dbReference type="NCBI Taxonomy" id="412755"/>
    <lineage>
        <taxon>unclassified sequences</taxon>
        <taxon>metagenomes</taxon>
        <taxon>ecological metagenomes</taxon>
    </lineage>
</organism>
<comment type="caution">
    <text evidence="1">The sequence shown here is derived from an EMBL/GenBank/DDBJ whole genome shotgun (WGS) entry which is preliminary data.</text>
</comment>
<dbReference type="AlphaFoldDB" id="X0SCY9"/>
<dbReference type="Gene3D" id="3.40.50.720">
    <property type="entry name" value="NAD(P)-binding Rossmann-like Domain"/>
    <property type="match status" value="1"/>
</dbReference>
<accession>X0SCY9</accession>
<gene>
    <name evidence="1" type="ORF">S01H1_08757</name>
</gene>
<reference evidence="1" key="1">
    <citation type="journal article" date="2014" name="Front. Microbiol.">
        <title>High frequency of phylogenetically diverse reductive dehalogenase-homologous genes in deep subseafloor sedimentary metagenomes.</title>
        <authorList>
            <person name="Kawai M."/>
            <person name="Futagami T."/>
            <person name="Toyoda A."/>
            <person name="Takaki Y."/>
            <person name="Nishi S."/>
            <person name="Hori S."/>
            <person name="Arai W."/>
            <person name="Tsubouchi T."/>
            <person name="Morono Y."/>
            <person name="Uchiyama I."/>
            <person name="Ito T."/>
            <person name="Fujiyama A."/>
            <person name="Inagaki F."/>
            <person name="Takami H."/>
        </authorList>
    </citation>
    <scope>NUCLEOTIDE SEQUENCE</scope>
    <source>
        <strain evidence="1">Expedition CK06-06</strain>
    </source>
</reference>
<evidence type="ECO:0000313" key="1">
    <source>
        <dbReference type="EMBL" id="GAF78889.1"/>
    </source>
</evidence>
<proteinExistence type="predicted"/>
<evidence type="ECO:0008006" key="2">
    <source>
        <dbReference type="Google" id="ProtNLM"/>
    </source>
</evidence>
<protein>
    <recommendedName>
        <fullName evidence="2">Short-chain dehydrogenase/reductase SDR</fullName>
    </recommendedName>
</protein>
<feature type="non-terminal residue" evidence="1">
    <location>
        <position position="32"/>
    </location>
</feature>
<sequence>MRFQDKTAVVTGAASGFGAAIAKCFAAEGASV</sequence>
<dbReference type="InterPro" id="IPR036291">
    <property type="entry name" value="NAD(P)-bd_dom_sf"/>
</dbReference>
<name>X0SCY9_9ZZZZ</name>
<dbReference type="EMBL" id="BARS01004481">
    <property type="protein sequence ID" value="GAF78889.1"/>
    <property type="molecule type" value="Genomic_DNA"/>
</dbReference>
<dbReference type="SUPFAM" id="SSF51735">
    <property type="entry name" value="NAD(P)-binding Rossmann-fold domains"/>
    <property type="match status" value="1"/>
</dbReference>